<comment type="caution">
    <text evidence="2">The sequence shown here is derived from an EMBL/GenBank/DDBJ whole genome shotgun (WGS) entry which is preliminary data.</text>
</comment>
<accession>A0A1Q9BY21</accession>
<name>A0A1Q9BY21_SYMMI</name>
<protein>
    <submittedName>
        <fullName evidence="2">Uncharacterized protein</fullName>
    </submittedName>
</protein>
<sequence length="144" mass="15916">MKFTGGARTTRTEFPNRAHDNSVKSRGMAFPLEAQAGNGLAEPEEVIMRLSDWLSCEVIGSFLRQFPAKHRVEAARCACRIGVHCLWGWTTSQKQWSLEDLLEVTASIHPSFASNGRAVSPRPGEGAQRRPATAEQVQTQPPWA</sequence>
<dbReference type="EMBL" id="LSRX01002411">
    <property type="protein sequence ID" value="OLP75549.1"/>
    <property type="molecule type" value="Genomic_DNA"/>
</dbReference>
<keyword evidence="3" id="KW-1185">Reference proteome</keyword>
<feature type="compositionally biased region" description="Polar residues" evidence="1">
    <location>
        <begin position="135"/>
        <end position="144"/>
    </location>
</feature>
<dbReference type="Proteomes" id="UP000186817">
    <property type="component" value="Unassembled WGS sequence"/>
</dbReference>
<feature type="region of interest" description="Disordered" evidence="1">
    <location>
        <begin position="1"/>
        <end position="22"/>
    </location>
</feature>
<organism evidence="2 3">
    <name type="scientific">Symbiodinium microadriaticum</name>
    <name type="common">Dinoflagellate</name>
    <name type="synonym">Zooxanthella microadriatica</name>
    <dbReference type="NCBI Taxonomy" id="2951"/>
    <lineage>
        <taxon>Eukaryota</taxon>
        <taxon>Sar</taxon>
        <taxon>Alveolata</taxon>
        <taxon>Dinophyceae</taxon>
        <taxon>Suessiales</taxon>
        <taxon>Symbiodiniaceae</taxon>
        <taxon>Symbiodinium</taxon>
    </lineage>
</organism>
<feature type="region of interest" description="Disordered" evidence="1">
    <location>
        <begin position="113"/>
        <end position="144"/>
    </location>
</feature>
<dbReference type="OrthoDB" id="406273at2759"/>
<feature type="compositionally biased region" description="Basic and acidic residues" evidence="1">
    <location>
        <begin position="10"/>
        <end position="22"/>
    </location>
</feature>
<reference evidence="2 3" key="1">
    <citation type="submission" date="2016-02" db="EMBL/GenBank/DDBJ databases">
        <title>Genome analysis of coral dinoflagellate symbionts highlights evolutionary adaptations to a symbiotic lifestyle.</title>
        <authorList>
            <person name="Aranda M."/>
            <person name="Li Y."/>
            <person name="Liew Y.J."/>
            <person name="Baumgarten S."/>
            <person name="Simakov O."/>
            <person name="Wilson M."/>
            <person name="Piel J."/>
            <person name="Ashoor H."/>
            <person name="Bougouffa S."/>
            <person name="Bajic V.B."/>
            <person name="Ryu T."/>
            <person name="Ravasi T."/>
            <person name="Bayer T."/>
            <person name="Micklem G."/>
            <person name="Kim H."/>
            <person name="Bhak J."/>
            <person name="Lajeunesse T.C."/>
            <person name="Voolstra C.R."/>
        </authorList>
    </citation>
    <scope>NUCLEOTIDE SEQUENCE [LARGE SCALE GENOMIC DNA]</scope>
    <source>
        <strain evidence="2 3">CCMP2467</strain>
    </source>
</reference>
<gene>
    <name evidence="2" type="ORF">AK812_SmicGene44635</name>
</gene>
<proteinExistence type="predicted"/>
<evidence type="ECO:0000256" key="1">
    <source>
        <dbReference type="SAM" id="MobiDB-lite"/>
    </source>
</evidence>
<dbReference type="AlphaFoldDB" id="A0A1Q9BY21"/>
<evidence type="ECO:0000313" key="2">
    <source>
        <dbReference type="EMBL" id="OLP75549.1"/>
    </source>
</evidence>
<evidence type="ECO:0000313" key="3">
    <source>
        <dbReference type="Proteomes" id="UP000186817"/>
    </source>
</evidence>